<protein>
    <recommendedName>
        <fullName evidence="6">Heme oxygenase-like protein</fullName>
    </recommendedName>
</protein>
<dbReference type="InterPro" id="IPR002051">
    <property type="entry name" value="Haem_Oase"/>
</dbReference>
<dbReference type="GO" id="GO:0006788">
    <property type="term" value="P:heme oxidation"/>
    <property type="evidence" value="ECO:0007669"/>
    <property type="project" value="InterPro"/>
</dbReference>
<keyword evidence="2" id="KW-0479">Metal-binding</keyword>
<organism evidence="4 5">
    <name type="scientific">Schizophyllum amplum</name>
    <dbReference type="NCBI Taxonomy" id="97359"/>
    <lineage>
        <taxon>Eukaryota</taxon>
        <taxon>Fungi</taxon>
        <taxon>Dikarya</taxon>
        <taxon>Basidiomycota</taxon>
        <taxon>Agaricomycotina</taxon>
        <taxon>Agaricomycetes</taxon>
        <taxon>Agaricomycetidae</taxon>
        <taxon>Agaricales</taxon>
        <taxon>Schizophyllaceae</taxon>
        <taxon>Schizophyllum</taxon>
    </lineage>
</organism>
<sequence>MSDIDYSKPVSTLLKEGTMEAHKDVEQSAAAAALLSGRLEKGEYVRYLMVLYEIYDTLERALEQHASHPVLEPIHNPALLARAPALASDISRLLEVDAWKAHPSYITLRATPPAAVRAYTTRIRELAKSEDPSPLLAHAYVRYLGDLSGGQQIRHTIAKAYDLDEAAPDAGLAFYDFKELQSSQKAGLGEMRRIKDWFREGMNKGVRDDEKRKADIVAEAVTVFRLNGGIFDSILLEDVDPKNVVASNEKQFPMTSFLSIIIAGESTPLLTCHSSNSRLVGLAHFMLVVGGFTGARGKQKWYGFEEWLDTIFKNQSGST</sequence>
<evidence type="ECO:0008006" key="6">
    <source>
        <dbReference type="Google" id="ProtNLM"/>
    </source>
</evidence>
<dbReference type="InterPro" id="IPR016053">
    <property type="entry name" value="Haem_Oase-like"/>
</dbReference>
<dbReference type="EMBL" id="VDMD01000008">
    <property type="protein sequence ID" value="TRM63787.1"/>
    <property type="molecule type" value="Genomic_DNA"/>
</dbReference>
<keyword evidence="5" id="KW-1185">Reference proteome</keyword>
<accession>A0A550CG54</accession>
<dbReference type="PANTHER" id="PTHR10720:SF0">
    <property type="entry name" value="HEME OXYGENASE"/>
    <property type="match status" value="1"/>
</dbReference>
<evidence type="ECO:0000256" key="1">
    <source>
        <dbReference type="ARBA" id="ARBA00022617"/>
    </source>
</evidence>
<keyword evidence="3" id="KW-0408">Iron</keyword>
<dbReference type="GO" id="GO:0046872">
    <property type="term" value="F:metal ion binding"/>
    <property type="evidence" value="ECO:0007669"/>
    <property type="project" value="UniProtKB-KW"/>
</dbReference>
<dbReference type="Pfam" id="PF01126">
    <property type="entry name" value="Heme_oxygenase"/>
    <property type="match status" value="1"/>
</dbReference>
<evidence type="ECO:0000256" key="3">
    <source>
        <dbReference type="ARBA" id="ARBA00023004"/>
    </source>
</evidence>
<name>A0A550CG54_9AGAR</name>
<evidence type="ECO:0000256" key="2">
    <source>
        <dbReference type="ARBA" id="ARBA00022723"/>
    </source>
</evidence>
<dbReference type="InterPro" id="IPR016084">
    <property type="entry name" value="Haem_Oase-like_multi-hlx"/>
</dbReference>
<keyword evidence="1" id="KW-0349">Heme</keyword>
<reference evidence="4 5" key="1">
    <citation type="journal article" date="2019" name="New Phytol.">
        <title>Comparative genomics reveals unique wood-decay strategies and fruiting body development in the Schizophyllaceae.</title>
        <authorList>
            <person name="Almasi E."/>
            <person name="Sahu N."/>
            <person name="Krizsan K."/>
            <person name="Balint B."/>
            <person name="Kovacs G.M."/>
            <person name="Kiss B."/>
            <person name="Cseklye J."/>
            <person name="Drula E."/>
            <person name="Henrissat B."/>
            <person name="Nagy I."/>
            <person name="Chovatia M."/>
            <person name="Adam C."/>
            <person name="LaButti K."/>
            <person name="Lipzen A."/>
            <person name="Riley R."/>
            <person name="Grigoriev I.V."/>
            <person name="Nagy L.G."/>
        </authorList>
    </citation>
    <scope>NUCLEOTIDE SEQUENCE [LARGE SCALE GENOMIC DNA]</scope>
    <source>
        <strain evidence="4 5">NL-1724</strain>
    </source>
</reference>
<dbReference type="STRING" id="97359.A0A550CG54"/>
<dbReference type="CDD" id="cd19165">
    <property type="entry name" value="HemeO"/>
    <property type="match status" value="1"/>
</dbReference>
<dbReference type="GO" id="GO:0004392">
    <property type="term" value="F:heme oxygenase (decyclizing) activity"/>
    <property type="evidence" value="ECO:0007669"/>
    <property type="project" value="InterPro"/>
</dbReference>
<dbReference type="PANTHER" id="PTHR10720">
    <property type="entry name" value="HEME OXYGENASE"/>
    <property type="match status" value="1"/>
</dbReference>
<dbReference type="Gene3D" id="1.20.910.10">
    <property type="entry name" value="Heme oxygenase-like"/>
    <property type="match status" value="1"/>
</dbReference>
<gene>
    <name evidence="4" type="ORF">BD626DRAFT_260873</name>
</gene>
<dbReference type="SUPFAM" id="SSF48613">
    <property type="entry name" value="Heme oxygenase-like"/>
    <property type="match status" value="1"/>
</dbReference>
<evidence type="ECO:0000313" key="4">
    <source>
        <dbReference type="EMBL" id="TRM63787.1"/>
    </source>
</evidence>
<dbReference type="Proteomes" id="UP000320762">
    <property type="component" value="Unassembled WGS sequence"/>
</dbReference>
<dbReference type="OrthoDB" id="652091at2759"/>
<evidence type="ECO:0000313" key="5">
    <source>
        <dbReference type="Proteomes" id="UP000320762"/>
    </source>
</evidence>
<proteinExistence type="predicted"/>
<comment type="caution">
    <text evidence="4">The sequence shown here is derived from an EMBL/GenBank/DDBJ whole genome shotgun (WGS) entry which is preliminary data.</text>
</comment>
<dbReference type="AlphaFoldDB" id="A0A550CG54"/>